<keyword evidence="3" id="KW-0804">Transcription</keyword>
<dbReference type="Pfam" id="PF00392">
    <property type="entry name" value="GntR"/>
    <property type="match status" value="1"/>
</dbReference>
<evidence type="ECO:0000313" key="5">
    <source>
        <dbReference type="EMBL" id="MBT1173424.1"/>
    </source>
</evidence>
<dbReference type="InterPro" id="IPR036388">
    <property type="entry name" value="WH-like_DNA-bd_sf"/>
</dbReference>
<name>A0ABS5UR36_9BIFI</name>
<dbReference type="PANTHER" id="PTHR38445:SF9">
    <property type="entry name" value="HTH-TYPE TRANSCRIPTIONAL REPRESSOR YTRA"/>
    <property type="match status" value="1"/>
</dbReference>
<dbReference type="SMART" id="SM00345">
    <property type="entry name" value="HTH_GNTR"/>
    <property type="match status" value="1"/>
</dbReference>
<dbReference type="PANTHER" id="PTHR38445">
    <property type="entry name" value="HTH-TYPE TRANSCRIPTIONAL REPRESSOR YTRA"/>
    <property type="match status" value="1"/>
</dbReference>
<sequence length="106" mass="11390">MPVREQIRSQIEGLVRIGALTAGDRLPSVRQLAGDLRVAPGTVAKAYAELAEQGVIDTGLGRAARVRSVDSVPQELLDAVRVYAAEAKRRGVSLDDAISALRAQWR</sequence>
<organism evidence="5 6">
    <name type="scientific">Bifidobacterium santillanense</name>
    <dbReference type="NCBI Taxonomy" id="2809028"/>
    <lineage>
        <taxon>Bacteria</taxon>
        <taxon>Bacillati</taxon>
        <taxon>Actinomycetota</taxon>
        <taxon>Actinomycetes</taxon>
        <taxon>Bifidobacteriales</taxon>
        <taxon>Bifidobacteriaceae</taxon>
        <taxon>Bifidobacterium</taxon>
    </lineage>
</organism>
<proteinExistence type="predicted"/>
<evidence type="ECO:0000259" key="4">
    <source>
        <dbReference type="PROSITE" id="PS50949"/>
    </source>
</evidence>
<dbReference type="Gene3D" id="1.10.10.10">
    <property type="entry name" value="Winged helix-like DNA-binding domain superfamily/Winged helix DNA-binding domain"/>
    <property type="match status" value="1"/>
</dbReference>
<gene>
    <name evidence="5" type="ORF">JS528_08700</name>
</gene>
<evidence type="ECO:0000313" key="6">
    <source>
        <dbReference type="Proteomes" id="UP000773064"/>
    </source>
</evidence>
<dbReference type="InterPro" id="IPR036390">
    <property type="entry name" value="WH_DNA-bd_sf"/>
</dbReference>
<keyword evidence="6" id="KW-1185">Reference proteome</keyword>
<dbReference type="PROSITE" id="PS50949">
    <property type="entry name" value="HTH_GNTR"/>
    <property type="match status" value="1"/>
</dbReference>
<keyword evidence="2" id="KW-0238">DNA-binding</keyword>
<feature type="domain" description="HTH gntR-type" evidence="4">
    <location>
        <begin position="1"/>
        <end position="69"/>
    </location>
</feature>
<dbReference type="SUPFAM" id="SSF46785">
    <property type="entry name" value="Winged helix' DNA-binding domain"/>
    <property type="match status" value="1"/>
</dbReference>
<protein>
    <submittedName>
        <fullName evidence="5">GntR family transcriptional regulator</fullName>
    </submittedName>
</protein>
<keyword evidence="1" id="KW-0805">Transcription regulation</keyword>
<dbReference type="Proteomes" id="UP000773064">
    <property type="component" value="Unassembled WGS sequence"/>
</dbReference>
<evidence type="ECO:0000256" key="2">
    <source>
        <dbReference type="ARBA" id="ARBA00023125"/>
    </source>
</evidence>
<evidence type="ECO:0000256" key="1">
    <source>
        <dbReference type="ARBA" id="ARBA00023015"/>
    </source>
</evidence>
<comment type="caution">
    <text evidence="5">The sequence shown here is derived from an EMBL/GenBank/DDBJ whole genome shotgun (WGS) entry which is preliminary data.</text>
</comment>
<accession>A0ABS5UR36</accession>
<evidence type="ECO:0000256" key="3">
    <source>
        <dbReference type="ARBA" id="ARBA00023163"/>
    </source>
</evidence>
<dbReference type="EMBL" id="JAFEJS010000009">
    <property type="protein sequence ID" value="MBT1173424.1"/>
    <property type="molecule type" value="Genomic_DNA"/>
</dbReference>
<reference evidence="5 6" key="1">
    <citation type="journal article" date="2021" name="Environ. Microbiol.">
        <title>Genetic insights into the dark matter of the mammalian gut microbiota through targeted genome reconstruction.</title>
        <authorList>
            <person name="Lugli G.A."/>
            <person name="Alessandri G."/>
            <person name="Milani C."/>
            <person name="Viappiani A."/>
            <person name="Fontana F."/>
            <person name="Tarracchini C."/>
            <person name="Mancabelli L."/>
            <person name="Argentini C."/>
            <person name="Ruiz L."/>
            <person name="Margolles A."/>
            <person name="van Sinderen D."/>
            <person name="Turroni F."/>
            <person name="Ventura M."/>
        </authorList>
    </citation>
    <scope>NUCLEOTIDE SEQUENCE [LARGE SCALE GENOMIC DNA]</scope>
    <source>
        <strain evidence="5 6">MA2</strain>
    </source>
</reference>
<dbReference type="InterPro" id="IPR000524">
    <property type="entry name" value="Tscrpt_reg_HTH_GntR"/>
</dbReference>